<accession>A0A7X6S466</accession>
<dbReference type="Proteomes" id="UP000549765">
    <property type="component" value="Unassembled WGS sequence"/>
</dbReference>
<comment type="caution">
    <text evidence="1">The sequence shown here is derived from an EMBL/GenBank/DDBJ whole genome shotgun (WGS) entry which is preliminary data.</text>
</comment>
<keyword evidence="2" id="KW-1185">Reference proteome</keyword>
<dbReference type="EMBL" id="JAAXPN010000012">
    <property type="protein sequence ID" value="NKZ24951.1"/>
    <property type="molecule type" value="Genomic_DNA"/>
</dbReference>
<gene>
    <name evidence="1" type="ORF">HF964_09140</name>
</gene>
<dbReference type="AlphaFoldDB" id="A0A7X6S466"/>
<organism evidence="1 2">
    <name type="scientific">Periweissella fabalis</name>
    <dbReference type="NCBI Taxonomy" id="1070421"/>
    <lineage>
        <taxon>Bacteria</taxon>
        <taxon>Bacillati</taxon>
        <taxon>Bacillota</taxon>
        <taxon>Bacilli</taxon>
        <taxon>Lactobacillales</taxon>
        <taxon>Lactobacillaceae</taxon>
        <taxon>Periweissella</taxon>
    </lineage>
</organism>
<name>A0A7X6S466_9LACO</name>
<dbReference type="InterPro" id="IPR008524">
    <property type="entry name" value="DUF806"/>
</dbReference>
<evidence type="ECO:0000313" key="1">
    <source>
        <dbReference type="EMBL" id="NKZ24951.1"/>
    </source>
</evidence>
<protein>
    <submittedName>
        <fullName evidence="1">DUF806 family protein</fullName>
    </submittedName>
</protein>
<evidence type="ECO:0000313" key="2">
    <source>
        <dbReference type="Proteomes" id="UP000549765"/>
    </source>
</evidence>
<sequence>MRATIELQNNLAKFPMADLITNIYADSVPPDENDGAESTDLVITESLNTPSTFGNNTFNQLDQTLQVAIYYSIDFEQDSQIFEISLYKFLETIGWRIKNVQGTYFDELTSQPVRVFQVQRLVGFEV</sequence>
<proteinExistence type="predicted"/>
<dbReference type="Pfam" id="PF05657">
    <property type="entry name" value="DUF806"/>
    <property type="match status" value="1"/>
</dbReference>
<reference evidence="1 2" key="1">
    <citation type="submission" date="2020-04" db="EMBL/GenBank/DDBJ databases">
        <title>MicrobeNet Type strains.</title>
        <authorList>
            <person name="Nicholson A.C."/>
        </authorList>
    </citation>
    <scope>NUCLEOTIDE SEQUENCE [LARGE SCALE GENOMIC DNA]</scope>
    <source>
        <strain evidence="1 2">CCUG 61472</strain>
    </source>
</reference>
<dbReference type="RefSeq" id="WP_168722746.1">
    <property type="nucleotide sequence ID" value="NZ_JAAXPN010000012.1"/>
</dbReference>